<accession>O31242</accession>
<dbReference type="AlphaFoldDB" id="O31242"/>
<organism evidence="1">
    <name type="scientific">Agrobacterium tumefaciens</name>
    <dbReference type="NCBI Taxonomy" id="358"/>
    <lineage>
        <taxon>Bacteria</taxon>
        <taxon>Pseudomonadati</taxon>
        <taxon>Pseudomonadota</taxon>
        <taxon>Alphaproteobacteria</taxon>
        <taxon>Hyphomicrobiales</taxon>
        <taxon>Rhizobiaceae</taxon>
        <taxon>Rhizobium/Agrobacterium group</taxon>
        <taxon>Agrobacterium</taxon>
        <taxon>Agrobacterium tumefaciens complex</taxon>
    </lineage>
</organism>
<sequence length="116" mass="13549">MNASSERMVFVVQKRHELFDLMPFSIALTWRQDKNVDVDLYFMYDAVELLREDFLAGHQDLLEILNSLLADGAIVYACGFCSRACELSAKDYHPDVQVANRQIFHSLMTQRRPVYW</sequence>
<name>O31242_AGRTU</name>
<protein>
    <recommendedName>
        <fullName evidence="2">DsrE family protein</fullName>
    </recommendedName>
</protein>
<evidence type="ECO:0000313" key="1">
    <source>
        <dbReference type="EMBL" id="CAA73330.1"/>
    </source>
</evidence>
<dbReference type="EMBL" id="Y12804">
    <property type="protein sequence ID" value="CAA73330.1"/>
    <property type="molecule type" value="Genomic_DNA"/>
</dbReference>
<dbReference type="SUPFAM" id="SSF75169">
    <property type="entry name" value="DsrEFH-like"/>
    <property type="match status" value="1"/>
</dbReference>
<dbReference type="InterPro" id="IPR027396">
    <property type="entry name" value="DsrEFH-like"/>
</dbReference>
<dbReference type="Gene3D" id="3.40.1260.10">
    <property type="entry name" value="DsrEFH-like"/>
    <property type="match status" value="1"/>
</dbReference>
<proteinExistence type="predicted"/>
<reference evidence="1" key="1">
    <citation type="journal article" date="1997" name="J. Biol. Chem.">
        <title>Primary structure and catalytic mechanism of the epoxide hydrolase from Agrobacterium radiobacter AD1.</title>
        <authorList>
            <person name="Rink R."/>
            <person name="Fennema M."/>
            <person name="Smids M."/>
            <person name="Dehmel U."/>
            <person name="Janssen D.B."/>
        </authorList>
    </citation>
    <scope>NUCLEOTIDE SEQUENCE</scope>
    <source>
        <strain evidence="1">AD1/CFZ11</strain>
    </source>
</reference>
<evidence type="ECO:0008006" key="2">
    <source>
        <dbReference type="Google" id="ProtNLM"/>
    </source>
</evidence>